<name>A0A401QBR0_SCYTO</name>
<proteinExistence type="predicted"/>
<gene>
    <name evidence="1" type="ORF">scyTo_0023606</name>
</gene>
<feature type="non-terminal residue" evidence="1">
    <location>
        <position position="1"/>
    </location>
</feature>
<protein>
    <submittedName>
        <fullName evidence="1">Uncharacterized protein</fullName>
    </submittedName>
</protein>
<sequence length="61" mass="7538">CCEDCQQWVPGVMFGARKRRFKFYCAECRARRRELGRKLNYYKVRMRCVVPQLLWSYWQAP</sequence>
<reference evidence="1 2" key="1">
    <citation type="journal article" date="2018" name="Nat. Ecol. Evol.">
        <title>Shark genomes provide insights into elasmobranch evolution and the origin of vertebrates.</title>
        <authorList>
            <person name="Hara Y"/>
            <person name="Yamaguchi K"/>
            <person name="Onimaru K"/>
            <person name="Kadota M"/>
            <person name="Koyanagi M"/>
            <person name="Keeley SD"/>
            <person name="Tatsumi K"/>
            <person name="Tanaka K"/>
            <person name="Motone F"/>
            <person name="Kageyama Y"/>
            <person name="Nozu R"/>
            <person name="Adachi N"/>
            <person name="Nishimura O"/>
            <person name="Nakagawa R"/>
            <person name="Tanegashima C"/>
            <person name="Kiyatake I"/>
            <person name="Matsumoto R"/>
            <person name="Murakumo K"/>
            <person name="Nishida K"/>
            <person name="Terakita A"/>
            <person name="Kuratani S"/>
            <person name="Sato K"/>
            <person name="Hyodo S Kuraku.S."/>
        </authorList>
    </citation>
    <scope>NUCLEOTIDE SEQUENCE [LARGE SCALE GENOMIC DNA]</scope>
</reference>
<dbReference type="AlphaFoldDB" id="A0A401QBR0"/>
<keyword evidence="2" id="KW-1185">Reference proteome</keyword>
<accession>A0A401QBR0</accession>
<organism evidence="1 2">
    <name type="scientific">Scyliorhinus torazame</name>
    <name type="common">Cloudy catshark</name>
    <name type="synonym">Catulus torazame</name>
    <dbReference type="NCBI Taxonomy" id="75743"/>
    <lineage>
        <taxon>Eukaryota</taxon>
        <taxon>Metazoa</taxon>
        <taxon>Chordata</taxon>
        <taxon>Craniata</taxon>
        <taxon>Vertebrata</taxon>
        <taxon>Chondrichthyes</taxon>
        <taxon>Elasmobranchii</taxon>
        <taxon>Galeomorphii</taxon>
        <taxon>Galeoidea</taxon>
        <taxon>Carcharhiniformes</taxon>
        <taxon>Scyliorhinidae</taxon>
        <taxon>Scyliorhinus</taxon>
    </lineage>
</organism>
<comment type="caution">
    <text evidence="1">The sequence shown here is derived from an EMBL/GenBank/DDBJ whole genome shotgun (WGS) entry which is preliminary data.</text>
</comment>
<dbReference type="Proteomes" id="UP000288216">
    <property type="component" value="Unassembled WGS sequence"/>
</dbReference>
<dbReference type="OrthoDB" id="10072024at2759"/>
<evidence type="ECO:0000313" key="1">
    <source>
        <dbReference type="EMBL" id="GCB82835.1"/>
    </source>
</evidence>
<dbReference type="EMBL" id="BFAA01031202">
    <property type="protein sequence ID" value="GCB82835.1"/>
    <property type="molecule type" value="Genomic_DNA"/>
</dbReference>
<evidence type="ECO:0000313" key="2">
    <source>
        <dbReference type="Proteomes" id="UP000288216"/>
    </source>
</evidence>